<reference evidence="1 2" key="1">
    <citation type="journal article" date="2015" name="Sci. Rep.">
        <title>Chromosome-level genome map provides insights into diverse defense mechanisms in the medicinal fungus Ganoderma sinense.</title>
        <authorList>
            <person name="Zhu Y."/>
            <person name="Xu J."/>
            <person name="Sun C."/>
            <person name="Zhou S."/>
            <person name="Xu H."/>
            <person name="Nelson D.R."/>
            <person name="Qian J."/>
            <person name="Song J."/>
            <person name="Luo H."/>
            <person name="Xiang L."/>
            <person name="Li Y."/>
            <person name="Xu Z."/>
            <person name="Ji A."/>
            <person name="Wang L."/>
            <person name="Lu S."/>
            <person name="Hayward A."/>
            <person name="Sun W."/>
            <person name="Li X."/>
            <person name="Schwartz D.C."/>
            <person name="Wang Y."/>
            <person name="Chen S."/>
        </authorList>
    </citation>
    <scope>NUCLEOTIDE SEQUENCE [LARGE SCALE GENOMIC DNA]</scope>
    <source>
        <strain evidence="1 2">ZZ0214-1</strain>
    </source>
</reference>
<evidence type="ECO:0000313" key="2">
    <source>
        <dbReference type="Proteomes" id="UP000230002"/>
    </source>
</evidence>
<protein>
    <recommendedName>
        <fullName evidence="3">F-box domain-containing protein</fullName>
    </recommendedName>
</protein>
<organism evidence="1 2">
    <name type="scientific">Ganoderma sinense ZZ0214-1</name>
    <dbReference type="NCBI Taxonomy" id="1077348"/>
    <lineage>
        <taxon>Eukaryota</taxon>
        <taxon>Fungi</taxon>
        <taxon>Dikarya</taxon>
        <taxon>Basidiomycota</taxon>
        <taxon>Agaricomycotina</taxon>
        <taxon>Agaricomycetes</taxon>
        <taxon>Polyporales</taxon>
        <taxon>Polyporaceae</taxon>
        <taxon>Ganoderma</taxon>
    </lineage>
</organism>
<dbReference type="InterPro" id="IPR032675">
    <property type="entry name" value="LRR_dom_sf"/>
</dbReference>
<dbReference type="Proteomes" id="UP000230002">
    <property type="component" value="Unassembled WGS sequence"/>
</dbReference>
<comment type="caution">
    <text evidence="1">The sequence shown here is derived from an EMBL/GenBank/DDBJ whole genome shotgun (WGS) entry which is preliminary data.</text>
</comment>
<proteinExistence type="predicted"/>
<dbReference type="OrthoDB" id="3222238at2759"/>
<name>A0A2G8SG79_9APHY</name>
<accession>A0A2G8SG79</accession>
<sequence length="547" mass="62344">MDSSRTTEINNEHRKLRKTLAAAALSCRALTEHALAVLWRQLDSVQPLLSLLSKRKRQFPKSNITRLQADITEQSWLRFQTHARHVRALHDPDWSAVHPSTWTFIGRWCGTVPLLPNLEELSVLPLNIQSPTSMMFISPKLRSLSLFVRYDESESESEGGWLLQEDREIVKTLFRQIVSTAPRIKTLSIESNVLALPPTCLSRIRELEGLTALHAHNCVLDYALLRWLGGCPSLRTLSGMIDMARVPPRPTDPADEDYFDYAPFYGFNQVEHLHIRGSPADLHLFLDYAVPCRLKTHTVEFDTCAPPAAITRCVEVVWDNDRTRRSVLRELTLVYPTESYRDEEAGNSLQDAALVDVVRPALAIRGLRKVTLGFHEIPSLDNAGVLEMVEAWPKLTALHILPSTGARYRAHTTLTPAVLVALARQCPRLVELTLPEVKLRDVHETEEDMPVVGLRAVRKLSLFFCHWVDHEDVLYTAALFLDRLFPCLDLHPSWEGHDEDEEEDGLSRSLDEQGREAEKTWRRIEEYLYSMQLGRRHGEMLKSAVSL</sequence>
<evidence type="ECO:0008006" key="3">
    <source>
        <dbReference type="Google" id="ProtNLM"/>
    </source>
</evidence>
<dbReference type="Gene3D" id="3.80.10.10">
    <property type="entry name" value="Ribonuclease Inhibitor"/>
    <property type="match status" value="1"/>
</dbReference>
<keyword evidence="2" id="KW-1185">Reference proteome</keyword>
<dbReference type="STRING" id="1077348.A0A2G8SG79"/>
<dbReference type="EMBL" id="AYKW01000009">
    <property type="protein sequence ID" value="PIL32785.1"/>
    <property type="molecule type" value="Genomic_DNA"/>
</dbReference>
<evidence type="ECO:0000313" key="1">
    <source>
        <dbReference type="EMBL" id="PIL32785.1"/>
    </source>
</evidence>
<dbReference type="AlphaFoldDB" id="A0A2G8SG79"/>
<dbReference type="SUPFAM" id="SSF52047">
    <property type="entry name" value="RNI-like"/>
    <property type="match status" value="1"/>
</dbReference>
<gene>
    <name evidence="1" type="ORF">GSI_04902</name>
</gene>